<proteinExistence type="predicted"/>
<evidence type="ECO:0000313" key="2">
    <source>
        <dbReference type="EMBL" id="GBE78138.1"/>
    </source>
</evidence>
<dbReference type="SUPFAM" id="SSF48371">
    <property type="entry name" value="ARM repeat"/>
    <property type="match status" value="1"/>
</dbReference>
<dbReference type="Proteomes" id="UP000287166">
    <property type="component" value="Unassembled WGS sequence"/>
</dbReference>
<accession>A0A401G7L4</accession>
<dbReference type="InterPro" id="IPR018849">
    <property type="entry name" value="Urb2/Npa2_C"/>
</dbReference>
<dbReference type="RefSeq" id="XP_027609051.1">
    <property type="nucleotide sequence ID" value="XM_027753250.1"/>
</dbReference>
<sequence length="1446" mass="160528">MTSAQSAAQGFIRGLKAASDPPHPGGPLKIELASKAWEDTSLYIPNKAEVIVDWILMRLLKHKSRDADPLLDDRYWQLLSEILSCDSLRAGESARAAKAWLIPLLNCLPIAPIVRDFFNMLSSTDSEVNLNLNALVSRCLVVVWPLAVPKIGIEALLECFGAVLGWSIVPHEGEEMNGRNVVQAQLLVVQAYRAALANAANKKKLYPTFVQNHLVHWLTCIQLQGNETTKQQVLASEIYSAGVDTLFSLEVLRQAGDQHFDAALKEEFTKGMANTPETVLTSFPRLFMSFMQSIKKHKSALFGHGSNQVPGDITKQVQGAGMAFFASCDNLLTEGKESEQLWLTRIALLAVVDSENLYNVRDEHAVQLLKRSGQLAIDVLEFASESRSNQRLFQRLNSAIELLSTLARIDYDIMSPALPAILPKLVAISECMPSVLIYLGLLLDYHAKTRTMPSFIVYWLDAFSIHHIQAVGQQPRTVYHDTFSGSLLSPSYLTRLSNSIRSFLTPGQVLETVQIALQTFKDAFDKFTQHDAANAAIHGDGARKKRKKGSSTAPAKSADPEWAAVSFALVARAVVVILTSTPMHAILEDVHHEIQQLLHEVCSAMVPVAPEEALDRLGKDRKDTWGWQIVAGAALRVHYGLTMSPQLQFDVPFDEHITSKMLSSVISEESSPEFSLEMFRSLLRQSEQDPGDAENVFDAVLQYLEHHIGRSDASWSGKSHELTGNVAYDQGAVALCHLLFERWLPHFHMHASEVQLARLAKLIMSMEFGHLSPTAPSEVQKAVNVTVILTKAFHNAEFWELHRLRDVLLAEMQSETAPLDLINLPLVFSELQDGSAQSPIEDMRKIVRVYEILLQAPAEYLPRTSRHDFLRRALAADVTMAIAPRTNGPTNVNRRLILVVREFVCRTMSYLGTIDHTAAADYLAFLMEPCLSRTTTGDTLDDELVSVTLDIIGMHLASFLKAARKGEEDAVTAVIGRFDDILTSAMSLEPQYLQHGIRQKSLLRFIDILTSDHESSHFSETLRGSLRRLQAHMISVYLPSMLKLVAQDGEASKVLMQGEILQTWSCALSLGRWLNFKGMSTDKFGHLLVGKLLSLKAETPPPIRICLFVSDILFAELSTCTDVNRPVHLQCIIAAYITFFRLCGSSGLVDKQLSEALSNIDKLPIRDIASLVRFSSIMVHDAPQGSLKTTQSHVTRCLILFADCSIFLTSSHLRREVLNFMSRHFNDHPASVRSMDLSSIWSILGAVFAGSAEHDSTTDTTIFHEVIATINALVRLRRDLVLHTLPHLGMILRQLTIALRSPRPHLGGKQSRLVMNTLPKWVSADTPLSSEESKALARLMTTLSTKTVVRVHGPSSESQKPGSLVRPFSKHAAYVLTAYIDAVNDPLCIVPTQIRRELQPGLFALCDMLGEHNRDAMMVSALGAGGKATMKALWREYEKQRYAGRG</sequence>
<dbReference type="InterPro" id="IPR016024">
    <property type="entry name" value="ARM-type_fold"/>
</dbReference>
<dbReference type="PANTHER" id="PTHR15682:SF2">
    <property type="entry name" value="UNHEALTHY RIBOSOME BIOGENESIS PROTEIN 2 HOMOLOG"/>
    <property type="match status" value="1"/>
</dbReference>
<dbReference type="GO" id="GO:0005730">
    <property type="term" value="C:nucleolus"/>
    <property type="evidence" value="ECO:0007669"/>
    <property type="project" value="TreeGrafter"/>
</dbReference>
<gene>
    <name evidence="2" type="ORF">SCP_0110210</name>
</gene>
<evidence type="ECO:0000259" key="1">
    <source>
        <dbReference type="Pfam" id="PF10441"/>
    </source>
</evidence>
<dbReference type="GO" id="GO:0042254">
    <property type="term" value="P:ribosome biogenesis"/>
    <property type="evidence" value="ECO:0007669"/>
    <property type="project" value="TreeGrafter"/>
</dbReference>
<name>A0A401G7L4_9APHY</name>
<protein>
    <recommendedName>
        <fullName evidence="1">Nucleolar 27S pre-rRNA processing Urb2/Npa2 C-terminal domain-containing protein</fullName>
    </recommendedName>
</protein>
<dbReference type="Pfam" id="PF10441">
    <property type="entry name" value="Urb2"/>
    <property type="match status" value="1"/>
</dbReference>
<organism evidence="2 3">
    <name type="scientific">Sparassis crispa</name>
    <dbReference type="NCBI Taxonomy" id="139825"/>
    <lineage>
        <taxon>Eukaryota</taxon>
        <taxon>Fungi</taxon>
        <taxon>Dikarya</taxon>
        <taxon>Basidiomycota</taxon>
        <taxon>Agaricomycotina</taxon>
        <taxon>Agaricomycetes</taxon>
        <taxon>Polyporales</taxon>
        <taxon>Sparassidaceae</taxon>
        <taxon>Sparassis</taxon>
    </lineage>
</organism>
<comment type="caution">
    <text evidence="2">The sequence shown here is derived from an EMBL/GenBank/DDBJ whole genome shotgun (WGS) entry which is preliminary data.</text>
</comment>
<dbReference type="InParanoid" id="A0A401G7L4"/>
<dbReference type="GeneID" id="38775055"/>
<evidence type="ECO:0000313" key="3">
    <source>
        <dbReference type="Proteomes" id="UP000287166"/>
    </source>
</evidence>
<dbReference type="OrthoDB" id="160374at2759"/>
<dbReference type="EMBL" id="BFAD01000001">
    <property type="protein sequence ID" value="GBE78138.1"/>
    <property type="molecule type" value="Genomic_DNA"/>
</dbReference>
<keyword evidence="3" id="KW-1185">Reference proteome</keyword>
<dbReference type="InterPro" id="IPR052609">
    <property type="entry name" value="Ribosome_Biogenesis_Reg"/>
</dbReference>
<dbReference type="STRING" id="139825.A0A401G7L4"/>
<dbReference type="PANTHER" id="PTHR15682">
    <property type="entry name" value="UNHEALTHY RIBOSOME BIOGENESIS PROTEIN 2 HOMOLOG"/>
    <property type="match status" value="1"/>
</dbReference>
<feature type="domain" description="Nucleolar 27S pre-rRNA processing Urb2/Npa2 C-terminal" evidence="1">
    <location>
        <begin position="1216"/>
        <end position="1444"/>
    </location>
</feature>
<reference evidence="2 3" key="1">
    <citation type="journal article" date="2018" name="Sci. Rep.">
        <title>Genome sequence of the cauliflower mushroom Sparassis crispa (Hanabiratake) and its association with beneficial usage.</title>
        <authorList>
            <person name="Kiyama R."/>
            <person name="Furutani Y."/>
            <person name="Kawaguchi K."/>
            <person name="Nakanishi T."/>
        </authorList>
    </citation>
    <scope>NUCLEOTIDE SEQUENCE [LARGE SCALE GENOMIC DNA]</scope>
</reference>